<dbReference type="Pfam" id="PF12866">
    <property type="entry name" value="DUF3823"/>
    <property type="match status" value="1"/>
</dbReference>
<name>A0A7K1XX83_9SPHI</name>
<dbReference type="AlphaFoldDB" id="A0A7K1XX83"/>
<gene>
    <name evidence="2" type="ORF">GS398_08950</name>
</gene>
<evidence type="ECO:0000313" key="2">
    <source>
        <dbReference type="EMBL" id="MXV15428.1"/>
    </source>
</evidence>
<dbReference type="InterPro" id="IPR024278">
    <property type="entry name" value="DUF3823_N"/>
</dbReference>
<sequence length="249" mass="27010">MKLKLLYTILSLVALTTGACKEIDNYDGPTETLQGKIIDGATGQTLQGEVSGDNGQGTRIKLLETSWSSTPTPLFLATKQDGTYRNTKVFAATYNISAEGAFVPLVQTGNDKSVNLEIKGGGVHTLDFTVEPFLRLEWIGEPVMNANGTITAQVKVTRGTSNASFQQNITDLGLYLSPSEYVGNNNYDSRYSPRTTYSGTTGNAIAGTTVTLVTTGVLPKKDWFLRFGSRIDYGTKQFNYSTIKMVSVK</sequence>
<proteinExistence type="predicted"/>
<dbReference type="RefSeq" id="WP_160906424.1">
    <property type="nucleotide sequence ID" value="NZ_WVHS01000002.1"/>
</dbReference>
<dbReference type="Gene3D" id="2.60.40.1120">
    <property type="entry name" value="Carboxypeptidase-like, regulatory domain"/>
    <property type="match status" value="1"/>
</dbReference>
<dbReference type="PROSITE" id="PS51257">
    <property type="entry name" value="PROKAR_LIPOPROTEIN"/>
    <property type="match status" value="1"/>
</dbReference>
<dbReference type="InterPro" id="IPR000938">
    <property type="entry name" value="CAP-Gly_domain"/>
</dbReference>
<feature type="domain" description="CAP-Gly" evidence="1">
    <location>
        <begin position="48"/>
        <end position="104"/>
    </location>
</feature>
<keyword evidence="3" id="KW-1185">Reference proteome</keyword>
<dbReference type="EMBL" id="WVHS01000002">
    <property type="protein sequence ID" value="MXV15428.1"/>
    <property type="molecule type" value="Genomic_DNA"/>
</dbReference>
<dbReference type="Proteomes" id="UP000451233">
    <property type="component" value="Unassembled WGS sequence"/>
</dbReference>
<evidence type="ECO:0000313" key="3">
    <source>
        <dbReference type="Proteomes" id="UP000451233"/>
    </source>
</evidence>
<protein>
    <submittedName>
        <fullName evidence="2">DUF3823 domain-containing protein</fullName>
    </submittedName>
</protein>
<organism evidence="2 3">
    <name type="scientific">Hufsiella ginkgonis</name>
    <dbReference type="NCBI Taxonomy" id="2695274"/>
    <lineage>
        <taxon>Bacteria</taxon>
        <taxon>Pseudomonadati</taxon>
        <taxon>Bacteroidota</taxon>
        <taxon>Sphingobacteriia</taxon>
        <taxon>Sphingobacteriales</taxon>
        <taxon>Sphingobacteriaceae</taxon>
        <taxon>Hufsiella</taxon>
    </lineage>
</organism>
<accession>A0A7K1XX83</accession>
<comment type="caution">
    <text evidence="2">The sequence shown here is derived from an EMBL/GenBank/DDBJ whole genome shotgun (WGS) entry which is preliminary data.</text>
</comment>
<reference evidence="2 3" key="1">
    <citation type="submission" date="2019-11" db="EMBL/GenBank/DDBJ databases">
        <title>Pedobacter sp. HMF7056 Genome sequencing and assembly.</title>
        <authorList>
            <person name="Kang H."/>
            <person name="Kim H."/>
            <person name="Joh K."/>
        </authorList>
    </citation>
    <scope>NUCLEOTIDE SEQUENCE [LARGE SCALE GENOMIC DNA]</scope>
    <source>
        <strain evidence="2 3">HMF7056</strain>
    </source>
</reference>
<dbReference type="PROSITE" id="PS50245">
    <property type="entry name" value="CAP_GLY_2"/>
    <property type="match status" value="1"/>
</dbReference>
<evidence type="ECO:0000259" key="1">
    <source>
        <dbReference type="PROSITE" id="PS50245"/>
    </source>
</evidence>
<dbReference type="Gene3D" id="2.60.40.2060">
    <property type="match status" value="1"/>
</dbReference>